<dbReference type="InterPro" id="IPR011013">
    <property type="entry name" value="Gal_mutarotase_sf_dom"/>
</dbReference>
<accession>J9H6I1</accession>
<evidence type="ECO:0008006" key="2">
    <source>
        <dbReference type="Google" id="ProtNLM"/>
    </source>
</evidence>
<dbReference type="EMBL" id="AMCI01000331">
    <property type="protein sequence ID" value="EJX09700.1"/>
    <property type="molecule type" value="Genomic_DNA"/>
</dbReference>
<comment type="caution">
    <text evidence="1">The sequence shown here is derived from an EMBL/GenBank/DDBJ whole genome shotgun (WGS) entry which is preliminary data.</text>
</comment>
<dbReference type="InterPro" id="IPR032342">
    <property type="entry name" value="DUF4861"/>
</dbReference>
<dbReference type="GO" id="GO:0003824">
    <property type="term" value="F:catalytic activity"/>
    <property type="evidence" value="ECO:0007669"/>
    <property type="project" value="InterPro"/>
</dbReference>
<organism evidence="1">
    <name type="scientific">gut metagenome</name>
    <dbReference type="NCBI Taxonomy" id="749906"/>
    <lineage>
        <taxon>unclassified sequences</taxon>
        <taxon>metagenomes</taxon>
        <taxon>organismal metagenomes</taxon>
    </lineage>
</organism>
<dbReference type="Pfam" id="PF16153">
    <property type="entry name" value="DUF4861"/>
    <property type="match status" value="1"/>
</dbReference>
<sequence length="446" mass="49938">MTQIARKSCIDSGLSASFFHRIGLYRFYIERKTLIMKKILLMSMATLFCCACGSEKTELTVTVSNSLDFDRAGEMVELSMAEISNDLKLSDTTRIVVLDHEGKQVPYQITYDEKLIFPTEVTAGSTTVYTIQPGVPEEVSVKACGRVYPERMEDMAWENDLGGFRAYGPVLQQKGERGFGYDLFTKRGTSEPILEELYAKELDPNKWERVNELRKTDPKAAKELIRSFSYHVDHGYGMDCYAVGPTLGAGVAALMQGDTIIYPWCYKEQEILDNGPLRFTVKLEFTPLTVKGDSGVIETRVITLDAGSHLNRTAVSYTNLNEALPIVTGIVLHEPDGAVVADAVAGYMTYVDPTTGPDNGKIFMGAAFPNEVKTAKSVLFSSEEKKHRNHADGHVLAFSEYEPGSEYIYYWGFGWDRADIKDAEAWNLYMKRFAQQLRSPLKVVVE</sequence>
<dbReference type="SUPFAM" id="SSF74650">
    <property type="entry name" value="Galactose mutarotase-like"/>
    <property type="match status" value="1"/>
</dbReference>
<protein>
    <recommendedName>
        <fullName evidence="2">DUF4861 domain-containing protein</fullName>
    </recommendedName>
</protein>
<gene>
    <name evidence="1" type="ORF">EVA_02190</name>
</gene>
<dbReference type="GO" id="GO:0030246">
    <property type="term" value="F:carbohydrate binding"/>
    <property type="evidence" value="ECO:0007669"/>
    <property type="project" value="InterPro"/>
</dbReference>
<dbReference type="GO" id="GO:0005975">
    <property type="term" value="P:carbohydrate metabolic process"/>
    <property type="evidence" value="ECO:0007669"/>
    <property type="project" value="InterPro"/>
</dbReference>
<dbReference type="AlphaFoldDB" id="J9H6I1"/>
<name>J9H6I1_9ZZZZ</name>
<reference evidence="1" key="1">
    <citation type="journal article" date="2012" name="PLoS ONE">
        <title>Gene sets for utilization of primary and secondary nutrition supplies in the distal gut of endangered iberian lynx.</title>
        <authorList>
            <person name="Alcaide M."/>
            <person name="Messina E."/>
            <person name="Richter M."/>
            <person name="Bargiela R."/>
            <person name="Peplies J."/>
            <person name="Huws S.A."/>
            <person name="Newbold C.J."/>
            <person name="Golyshin P.N."/>
            <person name="Simon M.A."/>
            <person name="Lopez G."/>
            <person name="Yakimov M.M."/>
            <person name="Ferrer M."/>
        </authorList>
    </citation>
    <scope>NUCLEOTIDE SEQUENCE</scope>
</reference>
<proteinExistence type="predicted"/>
<evidence type="ECO:0000313" key="1">
    <source>
        <dbReference type="EMBL" id="EJX09700.1"/>
    </source>
</evidence>